<gene>
    <name evidence="1" type="ORF">C7Y71_001370</name>
</gene>
<keyword evidence="2" id="KW-1185">Reference proteome</keyword>
<dbReference type="AlphaFoldDB" id="A0A5P8E4F7"/>
<name>A0A5P8E4F7_9BACT</name>
<dbReference type="EMBL" id="CP033459">
    <property type="protein sequence ID" value="QFQ11778.1"/>
    <property type="molecule type" value="Genomic_DNA"/>
</dbReference>
<dbReference type="OrthoDB" id="1077392at2"/>
<dbReference type="KEGG" id="alq:C7Y71_001370"/>
<evidence type="ECO:0000313" key="1">
    <source>
        <dbReference type="EMBL" id="QFQ11778.1"/>
    </source>
</evidence>
<accession>A0A5P8E4F7</accession>
<dbReference type="Proteomes" id="UP000249375">
    <property type="component" value="Chromosome"/>
</dbReference>
<protein>
    <submittedName>
        <fullName evidence="1">Uncharacterized protein</fullName>
    </submittedName>
</protein>
<evidence type="ECO:0000313" key="2">
    <source>
        <dbReference type="Proteomes" id="UP000249375"/>
    </source>
</evidence>
<dbReference type="RefSeq" id="WP_111897846.1">
    <property type="nucleotide sequence ID" value="NZ_CP033459.1"/>
</dbReference>
<proteinExistence type="predicted"/>
<reference evidence="1 2" key="1">
    <citation type="submission" date="2018-11" db="EMBL/GenBank/DDBJ databases">
        <authorList>
            <person name="Na S.W."/>
            <person name="Baik M."/>
        </authorList>
    </citation>
    <scope>NUCLEOTIDE SEQUENCE [LARGE SCALE GENOMIC DNA]</scope>
    <source>
        <strain evidence="1 2">E39</strain>
    </source>
</reference>
<sequence>MNIYARYFDQDVLVHNIDELVDFLNSIPDITVTQQLYDEINAYIESEMPYPKRYKIRPRVYFILIKTTAETMEEFKAYNKKSATPLHDVEEMHTKKDTRQNQLTEDIQGWYFCLMTFKRVIQIPETQKFQYQDTRFSAFVKGRSGQDCYDKMVAHLKNRQDIDLRSQFPSSRGNNYSFDYVGEVITPEDVESVKSMF</sequence>
<organism evidence="1 2">
    <name type="scientific">Pseudoprevotella muciniphila</name>
    <dbReference type="NCBI Taxonomy" id="2133944"/>
    <lineage>
        <taxon>Bacteria</taxon>
        <taxon>Pseudomonadati</taxon>
        <taxon>Bacteroidota</taxon>
        <taxon>Bacteroidia</taxon>
        <taxon>Bacteroidales</taxon>
        <taxon>Prevotellaceae</taxon>
        <taxon>Pseudoprevotella</taxon>
    </lineage>
</organism>